<evidence type="ECO:0000259" key="6">
    <source>
        <dbReference type="Pfam" id="PF01061"/>
    </source>
</evidence>
<accession>A0AB33APK3</accession>
<name>A0AB33APK3_BACTU</name>
<organism evidence="7 8">
    <name type="scientific">Bacillus thuringiensis</name>
    <dbReference type="NCBI Taxonomy" id="1428"/>
    <lineage>
        <taxon>Bacteria</taxon>
        <taxon>Bacillati</taxon>
        <taxon>Bacillota</taxon>
        <taxon>Bacilli</taxon>
        <taxon>Bacillales</taxon>
        <taxon>Bacillaceae</taxon>
        <taxon>Bacillus</taxon>
        <taxon>Bacillus cereus group</taxon>
    </lineage>
</organism>
<dbReference type="GO" id="GO:0140359">
    <property type="term" value="F:ABC-type transporter activity"/>
    <property type="evidence" value="ECO:0007669"/>
    <property type="project" value="InterPro"/>
</dbReference>
<dbReference type="PANTHER" id="PTHR43027">
    <property type="entry name" value="DOXORUBICIN RESISTANCE ABC TRANSPORTER PERMEASE PROTEIN DRRC-RELATED"/>
    <property type="match status" value="1"/>
</dbReference>
<dbReference type="EMBL" id="CP009332">
    <property type="protein sequence ID" value="AJG73620.1"/>
    <property type="molecule type" value="Genomic_DNA"/>
</dbReference>
<sequence>MKMNSLIPQWKAEMKRTCRDIKFMFLIIVLPIAFYLIYSQIFGPQIKISGTNWSAYYMVSMASFGIVGNSITILGTKISAEREKGWNQLLQTTPLSNISYALAKVFTQLMICLVIIILLFFVGHLYANVELPLLSWFKIGVWLWFASLPFAALGIVVGSTGNIAQLLGTLLYLGLSLLGGLWMPIQAMPESMQSIAEWMPTYNFAKPAWDILGNQPFHYKSFFILIGYTILFILIYVGLNKLKKQSTR</sequence>
<comment type="subcellular location">
    <subcellularLocation>
        <location evidence="1">Membrane</location>
        <topology evidence="1">Multi-pass membrane protein</topology>
    </subcellularLocation>
</comment>
<feature type="transmembrane region" description="Helical" evidence="5">
    <location>
        <begin position="166"/>
        <end position="185"/>
    </location>
</feature>
<evidence type="ECO:0000313" key="7">
    <source>
        <dbReference type="EMBL" id="AJG73620.1"/>
    </source>
</evidence>
<dbReference type="PANTHER" id="PTHR43027:SF2">
    <property type="entry name" value="TRANSPORT PERMEASE PROTEIN"/>
    <property type="match status" value="1"/>
</dbReference>
<evidence type="ECO:0000256" key="5">
    <source>
        <dbReference type="SAM" id="Phobius"/>
    </source>
</evidence>
<dbReference type="KEGG" id="btw:BF38_6162"/>
<dbReference type="AlphaFoldDB" id="A0AB33APK3"/>
<dbReference type="PIRSF" id="PIRSF006648">
    <property type="entry name" value="DrrB"/>
    <property type="match status" value="1"/>
</dbReference>
<dbReference type="GO" id="GO:0043190">
    <property type="term" value="C:ATP-binding cassette (ABC) transporter complex"/>
    <property type="evidence" value="ECO:0007669"/>
    <property type="project" value="InterPro"/>
</dbReference>
<evidence type="ECO:0000256" key="2">
    <source>
        <dbReference type="ARBA" id="ARBA00022692"/>
    </source>
</evidence>
<gene>
    <name evidence="7" type="ORF">BF38_6162</name>
</gene>
<proteinExistence type="predicted"/>
<feature type="transmembrane region" description="Helical" evidence="5">
    <location>
        <begin position="222"/>
        <end position="239"/>
    </location>
</feature>
<feature type="transmembrane region" description="Helical" evidence="5">
    <location>
        <begin position="53"/>
        <end position="74"/>
    </location>
</feature>
<evidence type="ECO:0000256" key="4">
    <source>
        <dbReference type="ARBA" id="ARBA00023136"/>
    </source>
</evidence>
<dbReference type="InterPro" id="IPR000412">
    <property type="entry name" value="ABC_2_transport"/>
</dbReference>
<feature type="domain" description="ABC-2 type transporter transmembrane" evidence="6">
    <location>
        <begin position="10"/>
        <end position="202"/>
    </location>
</feature>
<keyword evidence="3 5" id="KW-1133">Transmembrane helix</keyword>
<dbReference type="InterPro" id="IPR052902">
    <property type="entry name" value="ABC-2_transporter"/>
</dbReference>
<evidence type="ECO:0000256" key="1">
    <source>
        <dbReference type="ARBA" id="ARBA00004141"/>
    </source>
</evidence>
<reference evidence="7 8" key="1">
    <citation type="journal article" date="2015" name="Genome Announc.">
        <title>Complete genome sequences for 35 biothreat assay-relevant bacillus species.</title>
        <authorList>
            <person name="Johnson S.L."/>
            <person name="Daligault H.E."/>
            <person name="Davenport K.W."/>
            <person name="Jaissle J."/>
            <person name="Frey K.G."/>
            <person name="Ladner J.T."/>
            <person name="Broomall S.M."/>
            <person name="Bishop-Lilly K.A."/>
            <person name="Bruce D.C."/>
            <person name="Gibbons H.S."/>
            <person name="Coyne S.R."/>
            <person name="Lo C.C."/>
            <person name="Meincke L."/>
            <person name="Munk A.C."/>
            <person name="Koroleva G.I."/>
            <person name="Rosenzweig C.N."/>
            <person name="Palacios G.F."/>
            <person name="Redden C.L."/>
            <person name="Minogue T.D."/>
            <person name="Chain P.S."/>
        </authorList>
    </citation>
    <scope>NUCLEOTIDE SEQUENCE [LARGE SCALE GENOMIC DNA]</scope>
    <source>
        <strain evidence="7 8">HD1011</strain>
    </source>
</reference>
<evidence type="ECO:0000256" key="3">
    <source>
        <dbReference type="ARBA" id="ARBA00022989"/>
    </source>
</evidence>
<keyword evidence="4 5" id="KW-0472">Membrane</keyword>
<feature type="transmembrane region" description="Helical" evidence="5">
    <location>
        <begin position="21"/>
        <end position="41"/>
    </location>
</feature>
<dbReference type="Proteomes" id="UP000031876">
    <property type="component" value="Plasmid 3"/>
</dbReference>
<dbReference type="Pfam" id="PF01061">
    <property type="entry name" value="ABC2_membrane"/>
    <property type="match status" value="1"/>
</dbReference>
<protein>
    <submittedName>
        <fullName evidence="7">ABC-2 type transporter family protein</fullName>
    </submittedName>
</protein>
<dbReference type="InterPro" id="IPR013525">
    <property type="entry name" value="ABC2_TM"/>
</dbReference>
<keyword evidence="2 5" id="KW-0812">Transmembrane</keyword>
<geneLocation type="plasmid" evidence="7 8">
    <name>3</name>
</geneLocation>
<feature type="transmembrane region" description="Helical" evidence="5">
    <location>
        <begin position="139"/>
        <end position="159"/>
    </location>
</feature>
<keyword evidence="7" id="KW-0614">Plasmid</keyword>
<evidence type="ECO:0000313" key="8">
    <source>
        <dbReference type="Proteomes" id="UP000031876"/>
    </source>
</evidence>
<feature type="transmembrane region" description="Helical" evidence="5">
    <location>
        <begin position="105"/>
        <end position="127"/>
    </location>
</feature>